<sequence>MNQLKRGATNEGRTNSHSSVGWERYHPSCSAYFQCNAQNADNPSHPVVKFNMTCSVADASRSGRPKTAKNEGKSTQLLAAMARSLTKGTRRLSAQMGISQSSVMRNLLANKWHPYKLQMLQHLT</sequence>
<evidence type="ECO:0000313" key="3">
    <source>
        <dbReference type="Proteomes" id="UP000499080"/>
    </source>
</evidence>
<name>A0A4Y2AB91_ARAVE</name>
<protein>
    <submittedName>
        <fullName evidence="2">Uncharacterized protein</fullName>
    </submittedName>
</protein>
<dbReference type="Proteomes" id="UP000499080">
    <property type="component" value="Unassembled WGS sequence"/>
</dbReference>
<keyword evidence="3" id="KW-1185">Reference proteome</keyword>
<gene>
    <name evidence="2" type="ORF">AVEN_53329_1</name>
</gene>
<dbReference type="EMBL" id="BGPR01000010">
    <property type="protein sequence ID" value="GBL76609.1"/>
    <property type="molecule type" value="Genomic_DNA"/>
</dbReference>
<reference evidence="2 3" key="1">
    <citation type="journal article" date="2019" name="Sci. Rep.">
        <title>Orb-weaving spider Araneus ventricosus genome elucidates the spidroin gene catalogue.</title>
        <authorList>
            <person name="Kono N."/>
            <person name="Nakamura H."/>
            <person name="Ohtoshi R."/>
            <person name="Moran D.A.P."/>
            <person name="Shinohara A."/>
            <person name="Yoshida Y."/>
            <person name="Fujiwara M."/>
            <person name="Mori M."/>
            <person name="Tomita M."/>
            <person name="Arakawa K."/>
        </authorList>
    </citation>
    <scope>NUCLEOTIDE SEQUENCE [LARGE SCALE GENOMIC DNA]</scope>
</reference>
<organism evidence="2 3">
    <name type="scientific">Araneus ventricosus</name>
    <name type="common">Orbweaver spider</name>
    <name type="synonym">Epeira ventricosa</name>
    <dbReference type="NCBI Taxonomy" id="182803"/>
    <lineage>
        <taxon>Eukaryota</taxon>
        <taxon>Metazoa</taxon>
        <taxon>Ecdysozoa</taxon>
        <taxon>Arthropoda</taxon>
        <taxon>Chelicerata</taxon>
        <taxon>Arachnida</taxon>
        <taxon>Araneae</taxon>
        <taxon>Araneomorphae</taxon>
        <taxon>Entelegynae</taxon>
        <taxon>Araneoidea</taxon>
        <taxon>Araneidae</taxon>
        <taxon>Araneus</taxon>
    </lineage>
</organism>
<dbReference type="OrthoDB" id="8117402at2759"/>
<evidence type="ECO:0000313" key="2">
    <source>
        <dbReference type="EMBL" id="GBL76609.1"/>
    </source>
</evidence>
<evidence type="ECO:0000256" key="1">
    <source>
        <dbReference type="SAM" id="MobiDB-lite"/>
    </source>
</evidence>
<dbReference type="AlphaFoldDB" id="A0A4Y2AB91"/>
<comment type="caution">
    <text evidence="2">The sequence shown here is derived from an EMBL/GenBank/DDBJ whole genome shotgun (WGS) entry which is preliminary data.</text>
</comment>
<proteinExistence type="predicted"/>
<feature type="region of interest" description="Disordered" evidence="1">
    <location>
        <begin position="1"/>
        <end position="20"/>
    </location>
</feature>
<accession>A0A4Y2AB91</accession>